<dbReference type="InterPro" id="IPR016187">
    <property type="entry name" value="CTDL_fold"/>
</dbReference>
<evidence type="ECO:0000259" key="1">
    <source>
        <dbReference type="PROSITE" id="PS50041"/>
    </source>
</evidence>
<proteinExistence type="predicted"/>
<evidence type="ECO:0000313" key="2">
    <source>
        <dbReference type="EMBL" id="KAG9271534.1"/>
    </source>
</evidence>
<protein>
    <submittedName>
        <fullName evidence="2">Lymphocyte antigen 75-like</fullName>
    </submittedName>
</protein>
<dbReference type="Gene3D" id="3.10.100.10">
    <property type="entry name" value="Mannose-Binding Protein A, subunit A"/>
    <property type="match status" value="2"/>
</dbReference>
<name>A0A8T2LKX8_ASTMX</name>
<dbReference type="InterPro" id="IPR001304">
    <property type="entry name" value="C-type_lectin-like"/>
</dbReference>
<dbReference type="AlphaFoldDB" id="A0A8T2LKX8"/>
<evidence type="ECO:0000313" key="3">
    <source>
        <dbReference type="Proteomes" id="UP000752171"/>
    </source>
</evidence>
<accession>A0A8T2LKX8</accession>
<dbReference type="InterPro" id="IPR016186">
    <property type="entry name" value="C-type_lectin-like/link_sf"/>
</dbReference>
<gene>
    <name evidence="2" type="ORF">AMEX_G14467</name>
</gene>
<comment type="caution">
    <text evidence="2">The sequence shown here is derived from an EMBL/GenBank/DDBJ whole genome shotgun (WGS) entry which is preliminary data.</text>
</comment>
<feature type="domain" description="C-type lectin" evidence="1">
    <location>
        <begin position="111"/>
        <end position="231"/>
    </location>
</feature>
<feature type="domain" description="C-type lectin" evidence="1">
    <location>
        <begin position="1"/>
        <end position="116"/>
    </location>
</feature>
<dbReference type="PANTHER" id="PTHR45784:SF8">
    <property type="entry name" value="C-TYPE MANNOSE RECEPTOR 2-RELATED"/>
    <property type="match status" value="1"/>
</dbReference>
<dbReference type="PANTHER" id="PTHR45784">
    <property type="entry name" value="C-TYPE LECTIN DOMAIN FAMILY 20 MEMBER A-RELATED"/>
    <property type="match status" value="1"/>
</dbReference>
<organism evidence="2 3">
    <name type="scientific">Astyanax mexicanus</name>
    <name type="common">Blind cave fish</name>
    <name type="synonym">Astyanax fasciatus mexicanus</name>
    <dbReference type="NCBI Taxonomy" id="7994"/>
    <lineage>
        <taxon>Eukaryota</taxon>
        <taxon>Metazoa</taxon>
        <taxon>Chordata</taxon>
        <taxon>Craniata</taxon>
        <taxon>Vertebrata</taxon>
        <taxon>Euteleostomi</taxon>
        <taxon>Actinopterygii</taxon>
        <taxon>Neopterygii</taxon>
        <taxon>Teleostei</taxon>
        <taxon>Ostariophysi</taxon>
        <taxon>Characiformes</taxon>
        <taxon>Characoidei</taxon>
        <taxon>Acestrorhamphidae</taxon>
        <taxon>Acestrorhamphinae</taxon>
        <taxon>Astyanax</taxon>
    </lineage>
</organism>
<dbReference type="PROSITE" id="PS50041">
    <property type="entry name" value="C_TYPE_LECTIN_2"/>
    <property type="match status" value="2"/>
</dbReference>
<dbReference type="Pfam" id="PF00059">
    <property type="entry name" value="Lectin_C"/>
    <property type="match status" value="2"/>
</dbReference>
<sequence>MSWKEAQQFCRLHYDDLSTISSEHENDMFKETKPQSSCSASFNSECRAGQWIGLHADTGTKLPVWRWSWEVEEATFTLWAFDEPQHSGSDTCAYQDSKNGDWYSISCSQNFTFFCMVHSPQLVLVRRNMTWEEALNYCRHTYTDLASLTSYQENTLAVRKSTAAEVSHVWIGLHFVVRYWIWVDGHALEYKAWSGDEDPKCPARNLRCGALETNNTWTPRDCGEKLNFLCYKNSVPRDLIPLHC</sequence>
<dbReference type="Proteomes" id="UP000752171">
    <property type="component" value="Unassembled WGS sequence"/>
</dbReference>
<dbReference type="EMBL" id="JAICCE010000011">
    <property type="protein sequence ID" value="KAG9271534.1"/>
    <property type="molecule type" value="Genomic_DNA"/>
</dbReference>
<dbReference type="SUPFAM" id="SSF56436">
    <property type="entry name" value="C-type lectin-like"/>
    <property type="match status" value="2"/>
</dbReference>
<reference evidence="2 3" key="1">
    <citation type="submission" date="2021-07" db="EMBL/GenBank/DDBJ databases">
        <authorList>
            <person name="Imarazene B."/>
            <person name="Zahm M."/>
            <person name="Klopp C."/>
            <person name="Cabau C."/>
            <person name="Beille S."/>
            <person name="Jouanno E."/>
            <person name="Castinel A."/>
            <person name="Lluch J."/>
            <person name="Gil L."/>
            <person name="Kuchtly C."/>
            <person name="Lopez Roques C."/>
            <person name="Donnadieu C."/>
            <person name="Parrinello H."/>
            <person name="Journot L."/>
            <person name="Du K."/>
            <person name="Schartl M."/>
            <person name="Retaux S."/>
            <person name="Guiguen Y."/>
        </authorList>
    </citation>
    <scope>NUCLEOTIDE SEQUENCE [LARGE SCALE GENOMIC DNA]</scope>
    <source>
        <strain evidence="2">Pach_M1</strain>
        <tissue evidence="2">Testis</tissue>
    </source>
</reference>
<dbReference type="SMART" id="SM00034">
    <property type="entry name" value="CLECT"/>
    <property type="match status" value="2"/>
</dbReference>